<organism evidence="3 4">
    <name type="scientific">Natrarchaeobaculum aegyptiacum</name>
    <dbReference type="NCBI Taxonomy" id="745377"/>
    <lineage>
        <taxon>Archaea</taxon>
        <taxon>Methanobacteriati</taxon>
        <taxon>Methanobacteriota</taxon>
        <taxon>Stenosarchaea group</taxon>
        <taxon>Halobacteria</taxon>
        <taxon>Halobacteriales</taxon>
        <taxon>Natrialbaceae</taxon>
        <taxon>Natrarchaeobaculum</taxon>
    </lineage>
</organism>
<proteinExistence type="predicted"/>
<keyword evidence="4" id="KW-1185">Reference proteome</keyword>
<dbReference type="Gene3D" id="2.60.120.10">
    <property type="entry name" value="Jelly Rolls"/>
    <property type="match status" value="1"/>
</dbReference>
<dbReference type="OrthoDB" id="305577at2157"/>
<dbReference type="EMBL" id="CP019893">
    <property type="protein sequence ID" value="ARS89237.1"/>
    <property type="molecule type" value="Genomic_DNA"/>
</dbReference>
<reference evidence="4" key="1">
    <citation type="submission" date="2017-02" db="EMBL/GenBank/DDBJ databases">
        <title>Natronthermophilus aegyptiacus gen. nov.,sp. nov., an aerobic, extremely halophilic alkalithermophilic archaeon isolated from the athalassohaline Wadi An Natrun, Egypt.</title>
        <authorList>
            <person name="Zhao B."/>
        </authorList>
    </citation>
    <scope>NUCLEOTIDE SEQUENCE [LARGE SCALE GENOMIC DNA]</scope>
    <source>
        <strain evidence="4">JW/NM-HA 15</strain>
    </source>
</reference>
<dbReference type="PANTHER" id="PTHR35848:SF9">
    <property type="entry name" value="SLL1358 PROTEIN"/>
    <property type="match status" value="1"/>
</dbReference>
<feature type="domain" description="Cupin type-2" evidence="2">
    <location>
        <begin position="35"/>
        <end position="102"/>
    </location>
</feature>
<evidence type="ECO:0000256" key="1">
    <source>
        <dbReference type="ARBA" id="ARBA00022723"/>
    </source>
</evidence>
<evidence type="ECO:0000313" key="3">
    <source>
        <dbReference type="EMBL" id="ARS89237.1"/>
    </source>
</evidence>
<dbReference type="Proteomes" id="UP000250088">
    <property type="component" value="Chromosome"/>
</dbReference>
<keyword evidence="1" id="KW-0479">Metal-binding</keyword>
<dbReference type="KEGG" id="naj:B1756_05405"/>
<dbReference type="InterPro" id="IPR051610">
    <property type="entry name" value="GPI/OXD"/>
</dbReference>
<evidence type="ECO:0000313" key="4">
    <source>
        <dbReference type="Proteomes" id="UP000250088"/>
    </source>
</evidence>
<protein>
    <submittedName>
        <fullName evidence="3">Cupin</fullName>
    </submittedName>
</protein>
<dbReference type="AlphaFoldDB" id="A0A2Z2HUP3"/>
<gene>
    <name evidence="3" type="ORF">B1756_05405</name>
</gene>
<sequence length="106" mass="11736">MAEYTTANYQNVDDTSGLHFLRDELNCENVGVTVLECEPGWEGMEHDHDDDGQEEVYLLLEGEATVTVEDEAVEMSPGDAIRIPPTETHQIQNGDVESRFVLVGAP</sequence>
<dbReference type="PANTHER" id="PTHR35848">
    <property type="entry name" value="OXALATE-BINDING PROTEIN"/>
    <property type="match status" value="1"/>
</dbReference>
<accession>A0A2Z2HUP3</accession>
<dbReference type="InterPro" id="IPR013096">
    <property type="entry name" value="Cupin_2"/>
</dbReference>
<dbReference type="InterPro" id="IPR011051">
    <property type="entry name" value="RmlC_Cupin_sf"/>
</dbReference>
<dbReference type="InterPro" id="IPR014710">
    <property type="entry name" value="RmlC-like_jellyroll"/>
</dbReference>
<evidence type="ECO:0000259" key="2">
    <source>
        <dbReference type="Pfam" id="PF07883"/>
    </source>
</evidence>
<dbReference type="GO" id="GO:0046872">
    <property type="term" value="F:metal ion binding"/>
    <property type="evidence" value="ECO:0007669"/>
    <property type="project" value="UniProtKB-KW"/>
</dbReference>
<dbReference type="SUPFAM" id="SSF51182">
    <property type="entry name" value="RmlC-like cupins"/>
    <property type="match status" value="1"/>
</dbReference>
<dbReference type="RefSeq" id="WP_086887620.1">
    <property type="nucleotide sequence ID" value="NZ_CP019893.1"/>
</dbReference>
<name>A0A2Z2HUP3_9EURY</name>
<dbReference type="Pfam" id="PF07883">
    <property type="entry name" value="Cupin_2"/>
    <property type="match status" value="1"/>
</dbReference>
<dbReference type="GeneID" id="32893493"/>